<dbReference type="EMBL" id="CAKXAJ010025208">
    <property type="protein sequence ID" value="CAH2236492.1"/>
    <property type="molecule type" value="Genomic_DNA"/>
</dbReference>
<feature type="region of interest" description="Disordered" evidence="1">
    <location>
        <begin position="209"/>
        <end position="250"/>
    </location>
</feature>
<dbReference type="OrthoDB" id="6746758at2759"/>
<feature type="region of interest" description="Disordered" evidence="1">
    <location>
        <begin position="1"/>
        <end position="22"/>
    </location>
</feature>
<evidence type="ECO:0000313" key="2">
    <source>
        <dbReference type="EMBL" id="CAH2236492.1"/>
    </source>
</evidence>
<sequence length="321" mass="37700">MSRAIENTAQIDKRKPNAPQKYTDDAKLKVKEFIESLPAVPSHYNRQRTNRVYLPQELKNVSNLYQIYKKNINNNEDTVSENMFRNIFNEYNISFHIPKKDKCVICTRAEHNIMDTMSEKDKELFDYHIKEKKASYKRFKKHQNLKSFDNGTITCSFDLQKVLSTPHGQSMLLYYSRKYAVYNLTFYESGTQEVYCYNWGESDDEAKTQNVTLMEKPSVKGKGKGKGKSKGKSKTKDKSSENKKQEAQEVKPLYTTKLNINKQKYMDLTRLCDNGTIPKRFHEEYRKLPWSSNVCDTLNETDEEDKEDENNTEKENNSKDE</sequence>
<accession>A0A8S4RFU7</accession>
<proteinExistence type="predicted"/>
<evidence type="ECO:0000256" key="1">
    <source>
        <dbReference type="SAM" id="MobiDB-lite"/>
    </source>
</evidence>
<gene>
    <name evidence="2" type="primary">jg21252</name>
    <name evidence="2" type="ORF">PAEG_LOCUS13867</name>
</gene>
<keyword evidence="3" id="KW-1185">Reference proteome</keyword>
<comment type="caution">
    <text evidence="2">The sequence shown here is derived from an EMBL/GenBank/DDBJ whole genome shotgun (WGS) entry which is preliminary data.</text>
</comment>
<reference evidence="2" key="1">
    <citation type="submission" date="2022-03" db="EMBL/GenBank/DDBJ databases">
        <authorList>
            <person name="Lindestad O."/>
        </authorList>
    </citation>
    <scope>NUCLEOTIDE SEQUENCE</scope>
</reference>
<dbReference type="PANTHER" id="PTHR10773:SF19">
    <property type="match status" value="1"/>
</dbReference>
<feature type="compositionally biased region" description="Polar residues" evidence="1">
    <location>
        <begin position="1"/>
        <end position="10"/>
    </location>
</feature>
<evidence type="ECO:0000313" key="3">
    <source>
        <dbReference type="Proteomes" id="UP000838756"/>
    </source>
</evidence>
<dbReference type="Proteomes" id="UP000838756">
    <property type="component" value="Unassembled WGS sequence"/>
</dbReference>
<organism evidence="2 3">
    <name type="scientific">Pararge aegeria aegeria</name>
    <dbReference type="NCBI Taxonomy" id="348720"/>
    <lineage>
        <taxon>Eukaryota</taxon>
        <taxon>Metazoa</taxon>
        <taxon>Ecdysozoa</taxon>
        <taxon>Arthropoda</taxon>
        <taxon>Hexapoda</taxon>
        <taxon>Insecta</taxon>
        <taxon>Pterygota</taxon>
        <taxon>Neoptera</taxon>
        <taxon>Endopterygota</taxon>
        <taxon>Lepidoptera</taxon>
        <taxon>Glossata</taxon>
        <taxon>Ditrysia</taxon>
        <taxon>Papilionoidea</taxon>
        <taxon>Nymphalidae</taxon>
        <taxon>Satyrinae</taxon>
        <taxon>Satyrini</taxon>
        <taxon>Parargina</taxon>
        <taxon>Pararge</taxon>
    </lineage>
</organism>
<feature type="region of interest" description="Disordered" evidence="1">
    <location>
        <begin position="292"/>
        <end position="321"/>
    </location>
</feature>
<name>A0A8S4RFU7_9NEOP</name>
<feature type="compositionally biased region" description="Basic and acidic residues" evidence="1">
    <location>
        <begin position="234"/>
        <end position="249"/>
    </location>
</feature>
<dbReference type="PANTHER" id="PTHR10773">
    <property type="entry name" value="DNA-DIRECTED RNA POLYMERASES I, II, AND III SUBUNIT RPABC2"/>
    <property type="match status" value="1"/>
</dbReference>
<feature type="compositionally biased region" description="Basic and acidic residues" evidence="1">
    <location>
        <begin position="309"/>
        <end position="321"/>
    </location>
</feature>
<protein>
    <submittedName>
        <fullName evidence="2">Jg21252 protein</fullName>
    </submittedName>
</protein>
<feature type="compositionally biased region" description="Acidic residues" evidence="1">
    <location>
        <begin position="299"/>
        <end position="308"/>
    </location>
</feature>
<feature type="compositionally biased region" description="Basic residues" evidence="1">
    <location>
        <begin position="219"/>
        <end position="233"/>
    </location>
</feature>
<dbReference type="AlphaFoldDB" id="A0A8S4RFU7"/>